<dbReference type="EMBL" id="HACA01002760">
    <property type="protein sequence ID" value="CDW20121.1"/>
    <property type="molecule type" value="Transcribed_RNA"/>
</dbReference>
<evidence type="ECO:0008006" key="5">
    <source>
        <dbReference type="Google" id="ProtNLM"/>
    </source>
</evidence>
<accession>A0A0K2T3U8</accession>
<dbReference type="OrthoDB" id="6379377at2759"/>
<feature type="compositionally biased region" description="Polar residues" evidence="1">
    <location>
        <begin position="480"/>
        <end position="492"/>
    </location>
</feature>
<feature type="region of interest" description="Disordered" evidence="1">
    <location>
        <begin position="257"/>
        <end position="288"/>
    </location>
</feature>
<name>A0A0K2T3U8_LEPSM</name>
<feature type="chain" id="PRO_5005487456" description="ZP domain-containing protein" evidence="3">
    <location>
        <begin position="21"/>
        <end position="955"/>
    </location>
</feature>
<feature type="transmembrane region" description="Helical" evidence="2">
    <location>
        <begin position="191"/>
        <end position="215"/>
    </location>
</feature>
<proteinExistence type="predicted"/>
<keyword evidence="2" id="KW-0472">Membrane</keyword>
<keyword evidence="2" id="KW-1133">Transmembrane helix</keyword>
<protein>
    <recommendedName>
        <fullName evidence="5">ZP domain-containing protein</fullName>
    </recommendedName>
</protein>
<sequence length="955" mass="107896">MMSILTYMTIILFFFSFTDALSNYDRQGISQNYTEGLPEFAVVNGLESNLGDIPSGIKLNKTQVYLDCSSDFMNITLTFQQKFYGIVYADYNSKNNDYDRTCTINGNGELKKELILSLKGCGTVQSPARVFMNNIIVRFHPGLEMDGDEVITTICRYPEPRVITHPALPSSLKAGNLVPIQTFQPLRDFEVLLIICAIIFLALLLLGFGCSYYCLKKRNIKVVRKRPASILGSEITKMSDPMSMFSGLKIPRAHAVESSGSEQLTESIHTEYNSEEASGTSEEEYHSTYSDQACEISEGVIFSQVKDPSMPEFDVKAIIKRSEIPRSPESSRMSSDSELILKAQEQFLTTILERTETNTKETLERVRRLEAKKGPPPVHARIRVHNKQLSDTSEMESESEFSQVQSEYYEDDMCLESRDTTNALMEQKNEFDVNIKTRPKEIHYTTDEDSSVMFSDNESIHPYRSNQTVLYPPTVKIPSDMSNTVTQTTTKYSSREPPQLPPSSSQTTTHTRTDYHARSREPPQLPPTSSQTNTHTRTDYVLRSREPPQLPPGEPQQLSAGEPQTGVYTRSNYPGKLKEPEKPTLPRTTHHTSTSTNYTTIEQNRTHIENLNISPRQPDEMSQITTSGLSITDVHARDRFDVFIRVLDPPEYTDTYDEISSIFTEDERIRIREVILQDVKVQKLIETATTTNDFIHIKNQKSLQSVVEPQKWDVLIRILQNPVIYDDQFERESSRSTKTGFSNQELRSLSEVMVDLDRRSIPGSSQINTPTVIYDDPHGQMLPPSSGLMIPGGGVRDKPQGGRLMPQGMRDKLEGRRDMPQGGRDMPQGEVDLPQGAHYVVTDTSRPGMTSHQVNYYSSSPTRSQTIMREFMSGSQQIQHNPFTQTTTTTGVDGTTTTVRREIVSNAPDVLAPIVHRENDEISSTIQRVLQTVSQQEGFDIRYGFPEGKDPKSSK</sequence>
<feature type="compositionally biased region" description="Basic and acidic residues" evidence="1">
    <location>
        <begin position="536"/>
        <end position="546"/>
    </location>
</feature>
<evidence type="ECO:0000256" key="3">
    <source>
        <dbReference type="SAM" id="SignalP"/>
    </source>
</evidence>
<feature type="region of interest" description="Disordered" evidence="1">
    <location>
        <begin position="471"/>
        <end position="596"/>
    </location>
</feature>
<evidence type="ECO:0000256" key="2">
    <source>
        <dbReference type="SAM" id="Phobius"/>
    </source>
</evidence>
<dbReference type="PANTHER" id="PTHR46560">
    <property type="entry name" value="CYPHER, ISOFORM B"/>
    <property type="match status" value="1"/>
</dbReference>
<reference evidence="4" key="1">
    <citation type="submission" date="2014-05" db="EMBL/GenBank/DDBJ databases">
        <authorList>
            <person name="Chronopoulou M."/>
        </authorList>
    </citation>
    <scope>NUCLEOTIDE SEQUENCE</scope>
    <source>
        <tissue evidence="4">Whole organism</tissue>
    </source>
</reference>
<evidence type="ECO:0000313" key="4">
    <source>
        <dbReference type="EMBL" id="CDW20121.1"/>
    </source>
</evidence>
<organism evidence="4">
    <name type="scientific">Lepeophtheirus salmonis</name>
    <name type="common">Salmon louse</name>
    <name type="synonym">Caligus salmonis</name>
    <dbReference type="NCBI Taxonomy" id="72036"/>
    <lineage>
        <taxon>Eukaryota</taxon>
        <taxon>Metazoa</taxon>
        <taxon>Ecdysozoa</taxon>
        <taxon>Arthropoda</taxon>
        <taxon>Crustacea</taxon>
        <taxon>Multicrustacea</taxon>
        <taxon>Hexanauplia</taxon>
        <taxon>Copepoda</taxon>
        <taxon>Siphonostomatoida</taxon>
        <taxon>Caligidae</taxon>
        <taxon>Lepeophtheirus</taxon>
    </lineage>
</organism>
<evidence type="ECO:0000256" key="1">
    <source>
        <dbReference type="SAM" id="MobiDB-lite"/>
    </source>
</evidence>
<keyword evidence="3" id="KW-0732">Signal</keyword>
<dbReference type="AlphaFoldDB" id="A0A0K2T3U8"/>
<feature type="compositionally biased region" description="Basic and acidic residues" evidence="1">
    <location>
        <begin position="511"/>
        <end position="521"/>
    </location>
</feature>
<feature type="signal peptide" evidence="3">
    <location>
        <begin position="1"/>
        <end position="20"/>
    </location>
</feature>
<keyword evidence="2" id="KW-0812">Transmembrane</keyword>
<dbReference type="PANTHER" id="PTHR46560:SF11">
    <property type="entry name" value="GH09980P"/>
    <property type="match status" value="1"/>
</dbReference>
<feature type="compositionally biased region" description="Polar residues" evidence="1">
    <location>
        <begin position="258"/>
        <end position="280"/>
    </location>
</feature>